<reference evidence="9 10" key="1">
    <citation type="journal article" date="2019" name="Sci. Rep.">
        <title>Nanopore sequencing improves the draft genome of the human pathogenic amoeba Naegleria fowleri.</title>
        <authorList>
            <person name="Liechti N."/>
            <person name="Schurch N."/>
            <person name="Bruggmann R."/>
            <person name="Wittwer M."/>
        </authorList>
    </citation>
    <scope>NUCLEOTIDE SEQUENCE [LARGE SCALE GENOMIC DNA]</scope>
    <source>
        <strain evidence="9 10">ATCC 30894</strain>
    </source>
</reference>
<comment type="caution">
    <text evidence="9">The sequence shown here is derived from an EMBL/GenBank/DDBJ whole genome shotgun (WGS) entry which is preliminary data.</text>
</comment>
<accession>A0A6A5C090</accession>
<dbReference type="OrthoDB" id="10264544at2759"/>
<keyword evidence="5" id="KW-0175">Coiled coil</keyword>
<gene>
    <name evidence="9" type="ORF">FDP41_010876</name>
</gene>
<feature type="region of interest" description="Disordered" evidence="6">
    <location>
        <begin position="1"/>
        <end position="58"/>
    </location>
</feature>
<dbReference type="GO" id="GO:0046540">
    <property type="term" value="C:U4/U6 x U5 tri-snRNP complex"/>
    <property type="evidence" value="ECO:0007669"/>
    <property type="project" value="InterPro"/>
</dbReference>
<evidence type="ECO:0000256" key="2">
    <source>
        <dbReference type="ARBA" id="ARBA00022664"/>
    </source>
</evidence>
<keyword evidence="4" id="KW-0539">Nucleus</keyword>
<name>A0A6A5C090_NAEFO</name>
<feature type="domain" description="Pre-mRNA-splicing factor 3" evidence="8">
    <location>
        <begin position="118"/>
        <end position="367"/>
    </location>
</feature>
<dbReference type="CDD" id="cd24162">
    <property type="entry name" value="Prp3_C"/>
    <property type="match status" value="1"/>
</dbReference>
<dbReference type="InterPro" id="IPR013881">
    <property type="entry name" value="Pre-mRNA_splic_Prp3_dom"/>
</dbReference>
<feature type="domain" description="Small nuclear ribonucleoprotein Prp3 C-terminal" evidence="7">
    <location>
        <begin position="390"/>
        <end position="517"/>
    </location>
</feature>
<feature type="coiled-coil region" evidence="5">
    <location>
        <begin position="145"/>
        <end position="193"/>
    </location>
</feature>
<evidence type="ECO:0000313" key="10">
    <source>
        <dbReference type="Proteomes" id="UP000444721"/>
    </source>
</evidence>
<organism evidence="9 10">
    <name type="scientific">Naegleria fowleri</name>
    <name type="common">Brain eating amoeba</name>
    <dbReference type="NCBI Taxonomy" id="5763"/>
    <lineage>
        <taxon>Eukaryota</taxon>
        <taxon>Discoba</taxon>
        <taxon>Heterolobosea</taxon>
        <taxon>Tetramitia</taxon>
        <taxon>Eutetramitia</taxon>
        <taxon>Vahlkampfiidae</taxon>
        <taxon>Naegleria</taxon>
    </lineage>
</organism>
<dbReference type="RefSeq" id="XP_044567610.1">
    <property type="nucleotide sequence ID" value="XM_044701221.1"/>
</dbReference>
<evidence type="ECO:0000256" key="3">
    <source>
        <dbReference type="ARBA" id="ARBA00023187"/>
    </source>
</evidence>
<evidence type="ECO:0000256" key="1">
    <source>
        <dbReference type="ARBA" id="ARBA00004123"/>
    </source>
</evidence>
<evidence type="ECO:0000256" key="4">
    <source>
        <dbReference type="ARBA" id="ARBA00023242"/>
    </source>
</evidence>
<keyword evidence="3" id="KW-0508">mRNA splicing</keyword>
<dbReference type="Pfam" id="PF08572">
    <property type="entry name" value="PRP3"/>
    <property type="match status" value="1"/>
</dbReference>
<evidence type="ECO:0000256" key="6">
    <source>
        <dbReference type="SAM" id="MobiDB-lite"/>
    </source>
</evidence>
<feature type="coiled-coil region" evidence="5">
    <location>
        <begin position="347"/>
        <end position="386"/>
    </location>
</feature>
<dbReference type="VEuPathDB" id="AmoebaDB:NfTy_015410"/>
<dbReference type="GO" id="GO:0000398">
    <property type="term" value="P:mRNA splicing, via spliceosome"/>
    <property type="evidence" value="ECO:0007669"/>
    <property type="project" value="InterPro"/>
</dbReference>
<evidence type="ECO:0000259" key="8">
    <source>
        <dbReference type="Pfam" id="PF08572"/>
    </source>
</evidence>
<proteinExistence type="predicted"/>
<dbReference type="OMA" id="NPQHRFK"/>
<dbReference type="Proteomes" id="UP000444721">
    <property type="component" value="Unassembled WGS sequence"/>
</dbReference>
<dbReference type="AlphaFoldDB" id="A0A6A5C090"/>
<evidence type="ECO:0000259" key="7">
    <source>
        <dbReference type="Pfam" id="PF06544"/>
    </source>
</evidence>
<keyword evidence="10" id="KW-1185">Reference proteome</keyword>
<dbReference type="InterPro" id="IPR027104">
    <property type="entry name" value="Prp3"/>
</dbReference>
<protein>
    <submittedName>
        <fullName evidence="9">Uncharacterized protein</fullName>
    </submittedName>
</protein>
<dbReference type="PANTHER" id="PTHR14212">
    <property type="entry name" value="U4/U6-ASSOCIATED RNA SPLICING FACTOR-RELATED"/>
    <property type="match status" value="1"/>
</dbReference>
<feature type="compositionally biased region" description="Polar residues" evidence="6">
    <location>
        <begin position="48"/>
        <end position="58"/>
    </location>
</feature>
<comment type="subcellular location">
    <subcellularLocation>
        <location evidence="1">Nucleus</location>
    </subcellularLocation>
</comment>
<sequence length="529" mass="61196">MFLGGRAGRGKPVGASSEPSDGKTYQGGSKSTSVITTNDQADREISSRDSASSNTPAASSYSAVIMDEFGNLVDETGKIIQSRKTVVTTKINQRRQKEKKENALKIEKPPSIKKQEIYDPSLGLPTADRKKRKRGLQFHEKGEFIEKAKLMRELEEEERQKALLKQQLEAEKREQERIQKEQERERLIQEEKEIGELHLMLGCRRVEDYESTIPDAFWWDKRILKSFKKGDDSRVDPNIDPYERDYDTETSSFKIKEKMVKHNFVEHPVLVEPLKKKVEVGPLPLMLTKKEQKKMRTQQRIQREKEKQRKIKLGLIPPPPPKANMGNYMKALLASGEDPTELEMRIKREIAERIKSHEERMEAQKLTKEEKREKKIRKINEDAESELLVALYSIPNLAHPQTRFKVNTAKEKGVTGAVLSCANQTNNKTRILLIAEGGKKSLKAYDHVLLNRIDWTKKENPEEESNIDRAEPDTAKLLWKGTILKRNFQYFKFQQFEDEESIKNYLKDHGCSHYFDIFQNDMNNVAAVL</sequence>
<dbReference type="PANTHER" id="PTHR14212:SF0">
    <property type="entry name" value="U4_U6 SMALL NUCLEAR RIBONUCLEOPROTEIN PRP3"/>
    <property type="match status" value="1"/>
</dbReference>
<dbReference type="VEuPathDB" id="AmoebaDB:NF0025310"/>
<dbReference type="InterPro" id="IPR010541">
    <property type="entry name" value="Prp3_C"/>
</dbReference>
<dbReference type="Pfam" id="PF06544">
    <property type="entry name" value="Prp3_C"/>
    <property type="match status" value="1"/>
</dbReference>
<evidence type="ECO:0000256" key="5">
    <source>
        <dbReference type="SAM" id="Coils"/>
    </source>
</evidence>
<dbReference type="VEuPathDB" id="AmoebaDB:FDP41_010876"/>
<dbReference type="GeneID" id="68118091"/>
<keyword evidence="2" id="KW-0507">mRNA processing</keyword>
<feature type="compositionally biased region" description="Polar residues" evidence="6">
    <location>
        <begin position="26"/>
        <end position="39"/>
    </location>
</feature>
<evidence type="ECO:0000313" key="9">
    <source>
        <dbReference type="EMBL" id="KAF0982897.1"/>
    </source>
</evidence>
<dbReference type="EMBL" id="VFQX01000007">
    <property type="protein sequence ID" value="KAF0982897.1"/>
    <property type="molecule type" value="Genomic_DNA"/>
</dbReference>